<evidence type="ECO:0000256" key="4">
    <source>
        <dbReference type="ARBA" id="ARBA00022475"/>
    </source>
</evidence>
<comment type="similarity">
    <text evidence="2">Belongs to the major facilitator superfamily.</text>
</comment>
<dbReference type="InterPro" id="IPR020846">
    <property type="entry name" value="MFS_dom"/>
</dbReference>
<dbReference type="SUPFAM" id="SSF103473">
    <property type="entry name" value="MFS general substrate transporter"/>
    <property type="match status" value="1"/>
</dbReference>
<dbReference type="RefSeq" id="WP_341417108.1">
    <property type="nucleotide sequence ID" value="NZ_JBBPCC010000012.1"/>
</dbReference>
<feature type="transmembrane region" description="Helical" evidence="8">
    <location>
        <begin position="370"/>
        <end position="391"/>
    </location>
</feature>
<dbReference type="Gene3D" id="1.20.1250.20">
    <property type="entry name" value="MFS general substrate transporter like domains"/>
    <property type="match status" value="1"/>
</dbReference>
<keyword evidence="3" id="KW-0813">Transport</keyword>
<feature type="transmembrane region" description="Helical" evidence="8">
    <location>
        <begin position="108"/>
        <end position="130"/>
    </location>
</feature>
<proteinExistence type="inferred from homology"/>
<keyword evidence="11" id="KW-1185">Reference proteome</keyword>
<comment type="subcellular location">
    <subcellularLocation>
        <location evidence="1">Cell membrane</location>
        <topology evidence="1">Multi-pass membrane protein</topology>
    </subcellularLocation>
</comment>
<dbReference type="Proteomes" id="UP001469365">
    <property type="component" value="Unassembled WGS sequence"/>
</dbReference>
<keyword evidence="5 8" id="KW-0812">Transmembrane</keyword>
<reference evidence="10 11" key="1">
    <citation type="submission" date="2024-04" db="EMBL/GenBank/DDBJ databases">
        <title>draft genome sequnece of Paenibacillus filicis.</title>
        <authorList>
            <person name="Kim D.-U."/>
        </authorList>
    </citation>
    <scope>NUCLEOTIDE SEQUENCE [LARGE SCALE GENOMIC DNA]</scope>
    <source>
        <strain evidence="10 11">KACC14197</strain>
    </source>
</reference>
<dbReference type="CDD" id="cd17324">
    <property type="entry name" value="MFS_NepI_like"/>
    <property type="match status" value="1"/>
</dbReference>
<organism evidence="10 11">
    <name type="scientific">Paenibacillus filicis</name>
    <dbReference type="NCBI Taxonomy" id="669464"/>
    <lineage>
        <taxon>Bacteria</taxon>
        <taxon>Bacillati</taxon>
        <taxon>Bacillota</taxon>
        <taxon>Bacilli</taxon>
        <taxon>Bacillales</taxon>
        <taxon>Paenibacillaceae</taxon>
        <taxon>Paenibacillus</taxon>
    </lineage>
</organism>
<dbReference type="PANTHER" id="PTHR43271">
    <property type="entry name" value="BLL2771 PROTEIN"/>
    <property type="match status" value="1"/>
</dbReference>
<evidence type="ECO:0000313" key="11">
    <source>
        <dbReference type="Proteomes" id="UP001469365"/>
    </source>
</evidence>
<evidence type="ECO:0000256" key="8">
    <source>
        <dbReference type="SAM" id="Phobius"/>
    </source>
</evidence>
<feature type="transmembrane region" description="Helical" evidence="8">
    <location>
        <begin position="256"/>
        <end position="278"/>
    </location>
</feature>
<evidence type="ECO:0000259" key="9">
    <source>
        <dbReference type="PROSITE" id="PS50850"/>
    </source>
</evidence>
<keyword evidence="4" id="KW-1003">Cell membrane</keyword>
<feature type="domain" description="Major facilitator superfamily (MFS) profile" evidence="9">
    <location>
        <begin position="17"/>
        <end position="396"/>
    </location>
</feature>
<evidence type="ECO:0000256" key="6">
    <source>
        <dbReference type="ARBA" id="ARBA00022989"/>
    </source>
</evidence>
<feature type="transmembrane region" description="Helical" evidence="8">
    <location>
        <begin position="285"/>
        <end position="303"/>
    </location>
</feature>
<dbReference type="InterPro" id="IPR011701">
    <property type="entry name" value="MFS"/>
</dbReference>
<gene>
    <name evidence="10" type="ORF">WMW72_18930</name>
</gene>
<feature type="transmembrane region" description="Helical" evidence="8">
    <location>
        <begin position="309"/>
        <end position="331"/>
    </location>
</feature>
<evidence type="ECO:0000256" key="5">
    <source>
        <dbReference type="ARBA" id="ARBA00022692"/>
    </source>
</evidence>
<feature type="transmembrane region" description="Helical" evidence="8">
    <location>
        <begin position="220"/>
        <end position="244"/>
    </location>
</feature>
<feature type="transmembrane region" description="Helical" evidence="8">
    <location>
        <begin position="20"/>
        <end position="41"/>
    </location>
</feature>
<comment type="caution">
    <text evidence="10">The sequence shown here is derived from an EMBL/GenBank/DDBJ whole genome shotgun (WGS) entry which is preliminary data.</text>
</comment>
<accession>A0ABU9DM93</accession>
<evidence type="ECO:0000256" key="3">
    <source>
        <dbReference type="ARBA" id="ARBA00022448"/>
    </source>
</evidence>
<dbReference type="PANTHER" id="PTHR43271:SF2">
    <property type="entry name" value="BLL2771 PROTEIN"/>
    <property type="match status" value="1"/>
</dbReference>
<feature type="transmembrane region" description="Helical" evidence="8">
    <location>
        <begin position="142"/>
        <end position="163"/>
    </location>
</feature>
<name>A0ABU9DM93_9BACL</name>
<feature type="transmembrane region" description="Helical" evidence="8">
    <location>
        <begin position="53"/>
        <end position="71"/>
    </location>
</feature>
<protein>
    <submittedName>
        <fullName evidence="10">MFS transporter</fullName>
    </submittedName>
</protein>
<evidence type="ECO:0000313" key="10">
    <source>
        <dbReference type="EMBL" id="MEK8129982.1"/>
    </source>
</evidence>
<feature type="transmembrane region" description="Helical" evidence="8">
    <location>
        <begin position="169"/>
        <end position="191"/>
    </location>
</feature>
<dbReference type="EMBL" id="JBBPCC010000012">
    <property type="protein sequence ID" value="MEK8129982.1"/>
    <property type="molecule type" value="Genomic_DNA"/>
</dbReference>
<feature type="transmembrane region" description="Helical" evidence="8">
    <location>
        <begin position="343"/>
        <end position="364"/>
    </location>
</feature>
<evidence type="ECO:0000256" key="1">
    <source>
        <dbReference type="ARBA" id="ARBA00004651"/>
    </source>
</evidence>
<sequence length="402" mass="42517">MKQAIVANTPARNYTFMTIILCWAGMVIMSSLYVTIPLISLFSDTFGVSSTQAATAGSIFSLGFAIGCLIYGPLSEKYGRKKVIFIGLIALTCISLLIGLVHDFSWIIVFRGLQGAAAATFSPVALAYAVEMFPAEKRVTSIGFITTGFMVAGIVGQVISGIISQYYGWNAIFFLLAAVYIVTAVLVLKFLPKADFQNPNSSILEPIRNIGKLFARKNLILAYFVALVLLMSFVSMSTVLGTYLSGLTFGLSAQEILYVRSAGVLGMLLSPFAGVLAGRFGTLKILRGGLLLAILGLASLGLISSLTLLVVMSVIFTAGIALVGPALITLVGQFGGKLRGIAVSVYTFVLFGGTSLGPIIAIQSMRTGSFVLTFILLALVLSIGFWAACLIRSDAPQESVSG</sequence>
<evidence type="ECO:0000256" key="2">
    <source>
        <dbReference type="ARBA" id="ARBA00008335"/>
    </source>
</evidence>
<keyword evidence="6 8" id="KW-1133">Transmembrane helix</keyword>
<dbReference type="Pfam" id="PF07690">
    <property type="entry name" value="MFS_1"/>
    <property type="match status" value="1"/>
</dbReference>
<evidence type="ECO:0000256" key="7">
    <source>
        <dbReference type="ARBA" id="ARBA00023136"/>
    </source>
</evidence>
<dbReference type="InterPro" id="IPR036259">
    <property type="entry name" value="MFS_trans_sf"/>
</dbReference>
<dbReference type="PROSITE" id="PS50850">
    <property type="entry name" value="MFS"/>
    <property type="match status" value="1"/>
</dbReference>
<keyword evidence="7 8" id="KW-0472">Membrane</keyword>
<feature type="transmembrane region" description="Helical" evidence="8">
    <location>
        <begin position="83"/>
        <end position="102"/>
    </location>
</feature>